<dbReference type="AlphaFoldDB" id="A0AAW9JXF6"/>
<dbReference type="EMBL" id="JAVBVO010000001">
    <property type="protein sequence ID" value="MDZ5757045.1"/>
    <property type="molecule type" value="Genomic_DNA"/>
</dbReference>
<comment type="caution">
    <text evidence="1">The sequence shown here is derived from an EMBL/GenBank/DDBJ whole genome shotgun (WGS) entry which is preliminary data.</text>
</comment>
<protein>
    <submittedName>
        <fullName evidence="1">YuzB family protein</fullName>
    </submittedName>
</protein>
<organism evidence="1 2">
    <name type="scientific">Carnobacterium maltaromaticum</name>
    <name type="common">Carnobacterium piscicola</name>
    <dbReference type="NCBI Taxonomy" id="2751"/>
    <lineage>
        <taxon>Bacteria</taxon>
        <taxon>Bacillati</taxon>
        <taxon>Bacillota</taxon>
        <taxon>Bacilli</taxon>
        <taxon>Lactobacillales</taxon>
        <taxon>Carnobacteriaceae</taxon>
        <taxon>Carnobacterium</taxon>
    </lineage>
</organism>
<dbReference type="RefSeq" id="WP_010051184.1">
    <property type="nucleotide sequence ID" value="NZ_BJOJ01000021.1"/>
</dbReference>
<proteinExistence type="predicted"/>
<dbReference type="NCBIfam" id="NF010190">
    <property type="entry name" value="PRK13669.1"/>
    <property type="match status" value="1"/>
</dbReference>
<sequence>MDPIVEFCVNNAANGTQPIIEQLEKDGKVEVVSYDCLNECVVCAKDFFALAEGKLVRADTPEELLTKIYSSLEEEGWL</sequence>
<name>A0AAW9JXF6_CARML</name>
<evidence type="ECO:0000313" key="1">
    <source>
        <dbReference type="EMBL" id="MDZ5757045.1"/>
    </source>
</evidence>
<dbReference type="Pfam" id="PF07293">
    <property type="entry name" value="DUF1450"/>
    <property type="match status" value="1"/>
</dbReference>
<dbReference type="GeneID" id="83606654"/>
<reference evidence="1" key="1">
    <citation type="submission" date="2023-08" db="EMBL/GenBank/DDBJ databases">
        <title>Genomic characterization of piscicolin 126 produced by Carnobacterium maltaromaticum CM22 strain isolated from salmon (Salmo salar).</title>
        <authorList>
            <person name="Gonzalez-Gragera E."/>
            <person name="Garcia-Lopez J.D."/>
            <person name="Teso-Perez C."/>
            <person name="Gimenez-Hernandez I."/>
            <person name="Peralta-Sanchez J.M."/>
            <person name="Valdivia E."/>
            <person name="Montalban-Lopez M."/>
            <person name="Martin-Platero A.M."/>
            <person name="Banos A."/>
            <person name="Martinez-Bueno M."/>
        </authorList>
    </citation>
    <scope>NUCLEOTIDE SEQUENCE</scope>
    <source>
        <strain evidence="1">CM22</strain>
    </source>
</reference>
<dbReference type="Proteomes" id="UP001290462">
    <property type="component" value="Unassembled WGS sequence"/>
</dbReference>
<gene>
    <name evidence="1" type="ORF">RAK27_00050</name>
</gene>
<dbReference type="InterPro" id="IPR009910">
    <property type="entry name" value="DUF1450"/>
</dbReference>
<accession>A0AAW9JXF6</accession>
<evidence type="ECO:0000313" key="2">
    <source>
        <dbReference type="Proteomes" id="UP001290462"/>
    </source>
</evidence>